<evidence type="ECO:0000256" key="1">
    <source>
        <dbReference type="SAM" id="SignalP"/>
    </source>
</evidence>
<dbReference type="Proteomes" id="UP000008229">
    <property type="component" value="Chromosome"/>
</dbReference>
<dbReference type="Pfam" id="PF20341">
    <property type="entry name" value="DUF6636"/>
    <property type="match status" value="1"/>
</dbReference>
<dbReference type="KEGG" id="cwo:Cwoe_0949"/>
<dbReference type="STRING" id="469383.Cwoe_0949"/>
<keyword evidence="1" id="KW-0732">Signal</keyword>
<dbReference type="HOGENOM" id="CLU_116212_0_1_11"/>
<organism evidence="2 3">
    <name type="scientific">Conexibacter woesei (strain DSM 14684 / CCUG 47730 / CIP 108061 / JCM 11494 / NBRC 100937 / ID131577)</name>
    <dbReference type="NCBI Taxonomy" id="469383"/>
    <lineage>
        <taxon>Bacteria</taxon>
        <taxon>Bacillati</taxon>
        <taxon>Actinomycetota</taxon>
        <taxon>Thermoleophilia</taxon>
        <taxon>Solirubrobacterales</taxon>
        <taxon>Conexibacteraceae</taxon>
        <taxon>Conexibacter</taxon>
    </lineage>
</organism>
<dbReference type="InterPro" id="IPR046576">
    <property type="entry name" value="DUF6636"/>
</dbReference>
<dbReference type="eggNOG" id="COG0515">
    <property type="taxonomic scope" value="Bacteria"/>
</dbReference>
<accession>D3FBL3</accession>
<dbReference type="OrthoDB" id="495539at2"/>
<keyword evidence="3" id="KW-1185">Reference proteome</keyword>
<proteinExistence type="predicted"/>
<reference evidence="3" key="2">
    <citation type="submission" date="2010-01" db="EMBL/GenBank/DDBJ databases">
        <title>The complete genome of Conexibacter woesei DSM 14684.</title>
        <authorList>
            <consortium name="US DOE Joint Genome Institute (JGI-PGF)"/>
            <person name="Lucas S."/>
            <person name="Copeland A."/>
            <person name="Lapidus A."/>
            <person name="Glavina del Rio T."/>
            <person name="Dalin E."/>
            <person name="Tice H."/>
            <person name="Bruce D."/>
            <person name="Goodwin L."/>
            <person name="Pitluck S."/>
            <person name="Kyrpides N."/>
            <person name="Mavromatis K."/>
            <person name="Ivanova N."/>
            <person name="Mikhailova N."/>
            <person name="Chertkov O."/>
            <person name="Brettin T."/>
            <person name="Detter J.C."/>
            <person name="Han C."/>
            <person name="Larimer F."/>
            <person name="Land M."/>
            <person name="Hauser L."/>
            <person name="Markowitz V."/>
            <person name="Cheng J.-F."/>
            <person name="Hugenholtz P."/>
            <person name="Woyke T."/>
            <person name="Wu D."/>
            <person name="Pukall R."/>
            <person name="Steenblock K."/>
            <person name="Schneider S."/>
            <person name="Klenk H.-P."/>
            <person name="Eisen J.A."/>
        </authorList>
    </citation>
    <scope>NUCLEOTIDE SEQUENCE [LARGE SCALE GENOMIC DNA]</scope>
    <source>
        <strain evidence="3">DSM 14684 / CIP 108061 / JCM 11494 / NBRC 100937 / ID131577</strain>
    </source>
</reference>
<gene>
    <name evidence="2" type="ordered locus">Cwoe_0949</name>
</gene>
<protein>
    <submittedName>
        <fullName evidence="2">Uncharacterized protein</fullName>
    </submittedName>
</protein>
<evidence type="ECO:0000313" key="2">
    <source>
        <dbReference type="EMBL" id="ADB49382.1"/>
    </source>
</evidence>
<sequence length="141" mass="15140" precursor="true">MRHLGIALACAAALCAAALLPAAATAAGGFQTFTTPSGNIGCAMDRQFARCDVWRHSWKAPPKPRTCRLDWGQGMYVFTRGRGRFVCAGDTTINPRAAVLGYGRSRRAGRFTCTSRRSGMTCSHSGSGHGFTVSRTSYRAF</sequence>
<feature type="signal peptide" evidence="1">
    <location>
        <begin position="1"/>
        <end position="26"/>
    </location>
</feature>
<dbReference type="RefSeq" id="WP_012932435.1">
    <property type="nucleotide sequence ID" value="NC_013739.1"/>
</dbReference>
<reference evidence="2 3" key="1">
    <citation type="journal article" date="2010" name="Stand. Genomic Sci.">
        <title>Complete genome sequence of Conexibacter woesei type strain (ID131577).</title>
        <authorList>
            <person name="Pukall R."/>
            <person name="Lapidus A."/>
            <person name="Glavina Del Rio T."/>
            <person name="Copeland A."/>
            <person name="Tice H."/>
            <person name="Cheng J.-F."/>
            <person name="Lucas S."/>
            <person name="Chen F."/>
            <person name="Nolan M."/>
            <person name="Bruce D."/>
            <person name="Goodwin L."/>
            <person name="Pitluck S."/>
            <person name="Mavromatis K."/>
            <person name="Ivanova N."/>
            <person name="Ovchinnikova G."/>
            <person name="Pati A."/>
            <person name="Chen A."/>
            <person name="Palaniappan K."/>
            <person name="Land M."/>
            <person name="Hauser L."/>
            <person name="Chang Y.-J."/>
            <person name="Jeffries C.D."/>
            <person name="Chain P."/>
            <person name="Meincke L."/>
            <person name="Sims D."/>
            <person name="Brettin T."/>
            <person name="Detter J.C."/>
            <person name="Rohde M."/>
            <person name="Goeker M."/>
            <person name="Bristow J."/>
            <person name="Eisen J.A."/>
            <person name="Markowitz V."/>
            <person name="Kyrpides N.C."/>
            <person name="Klenk H.-P."/>
            <person name="Hugenholtz P."/>
        </authorList>
    </citation>
    <scope>NUCLEOTIDE SEQUENCE [LARGE SCALE GENOMIC DNA]</scope>
    <source>
        <strain evidence="3">DSM 14684 / CIP 108061 / JCM 11494 / NBRC 100937 / ID131577</strain>
    </source>
</reference>
<dbReference type="EMBL" id="CP001854">
    <property type="protein sequence ID" value="ADB49382.1"/>
    <property type="molecule type" value="Genomic_DNA"/>
</dbReference>
<evidence type="ECO:0000313" key="3">
    <source>
        <dbReference type="Proteomes" id="UP000008229"/>
    </source>
</evidence>
<feature type="chain" id="PRO_5003044332" evidence="1">
    <location>
        <begin position="27"/>
        <end position="141"/>
    </location>
</feature>
<dbReference type="AlphaFoldDB" id="D3FBL3"/>
<name>D3FBL3_CONWI</name>